<sequence>MARLQMLLILTSFLSIFPSCLLAQNSPQDYLEMHNAARAAVGVKPLLWDSKLESEANMFVSKLSVNCMKVEEKMVPDGYGHNLAINWKPEYFSGADAVASWLSQKRNYNFESNSCIGDDPVSCLTYSQLVSKSATYLGCARGKCQTGGTIVVCFYYPPGKLSQPPY</sequence>
<gene>
    <name evidence="3" type="ORF">PIB30_077399</name>
</gene>
<keyword evidence="4" id="KW-1185">Reference proteome</keyword>
<dbReference type="Proteomes" id="UP001341840">
    <property type="component" value="Unassembled WGS sequence"/>
</dbReference>
<feature type="signal peptide" evidence="1">
    <location>
        <begin position="1"/>
        <end position="23"/>
    </location>
</feature>
<feature type="chain" id="PRO_5045608796" description="SCP domain-containing protein" evidence="1">
    <location>
        <begin position="24"/>
        <end position="166"/>
    </location>
</feature>
<dbReference type="InterPro" id="IPR014044">
    <property type="entry name" value="CAP_dom"/>
</dbReference>
<dbReference type="EMBL" id="JASCZI010001040">
    <property type="protein sequence ID" value="MED6114137.1"/>
    <property type="molecule type" value="Genomic_DNA"/>
</dbReference>
<comment type="caution">
    <text evidence="3">The sequence shown here is derived from an EMBL/GenBank/DDBJ whole genome shotgun (WGS) entry which is preliminary data.</text>
</comment>
<evidence type="ECO:0000256" key="1">
    <source>
        <dbReference type="SAM" id="SignalP"/>
    </source>
</evidence>
<feature type="domain" description="SCP" evidence="2">
    <location>
        <begin position="25"/>
        <end position="163"/>
    </location>
</feature>
<organism evidence="3 4">
    <name type="scientific">Stylosanthes scabra</name>
    <dbReference type="NCBI Taxonomy" id="79078"/>
    <lineage>
        <taxon>Eukaryota</taxon>
        <taxon>Viridiplantae</taxon>
        <taxon>Streptophyta</taxon>
        <taxon>Embryophyta</taxon>
        <taxon>Tracheophyta</taxon>
        <taxon>Spermatophyta</taxon>
        <taxon>Magnoliopsida</taxon>
        <taxon>eudicotyledons</taxon>
        <taxon>Gunneridae</taxon>
        <taxon>Pentapetalae</taxon>
        <taxon>rosids</taxon>
        <taxon>fabids</taxon>
        <taxon>Fabales</taxon>
        <taxon>Fabaceae</taxon>
        <taxon>Papilionoideae</taxon>
        <taxon>50 kb inversion clade</taxon>
        <taxon>dalbergioids sensu lato</taxon>
        <taxon>Dalbergieae</taxon>
        <taxon>Pterocarpus clade</taxon>
        <taxon>Stylosanthes</taxon>
    </lineage>
</organism>
<dbReference type="InterPro" id="IPR035940">
    <property type="entry name" value="CAP_sf"/>
</dbReference>
<dbReference type="Gene3D" id="3.40.33.10">
    <property type="entry name" value="CAP"/>
    <property type="match status" value="1"/>
</dbReference>
<evidence type="ECO:0000313" key="3">
    <source>
        <dbReference type="EMBL" id="MED6114137.1"/>
    </source>
</evidence>
<dbReference type="SUPFAM" id="SSF55797">
    <property type="entry name" value="PR-1-like"/>
    <property type="match status" value="1"/>
</dbReference>
<accession>A0ABU6QQ47</accession>
<protein>
    <recommendedName>
        <fullName evidence="2">SCP domain-containing protein</fullName>
    </recommendedName>
</protein>
<evidence type="ECO:0000313" key="4">
    <source>
        <dbReference type="Proteomes" id="UP001341840"/>
    </source>
</evidence>
<dbReference type="SMART" id="SM00198">
    <property type="entry name" value="SCP"/>
    <property type="match status" value="1"/>
</dbReference>
<evidence type="ECO:0000259" key="2">
    <source>
        <dbReference type="SMART" id="SM00198"/>
    </source>
</evidence>
<dbReference type="InterPro" id="IPR001283">
    <property type="entry name" value="CRISP-related"/>
</dbReference>
<dbReference type="PRINTS" id="PR00837">
    <property type="entry name" value="V5TPXLIKE"/>
</dbReference>
<proteinExistence type="predicted"/>
<dbReference type="PANTHER" id="PTHR10334">
    <property type="entry name" value="CYSTEINE-RICH SECRETORY PROTEIN-RELATED"/>
    <property type="match status" value="1"/>
</dbReference>
<dbReference type="Pfam" id="PF00188">
    <property type="entry name" value="CAP"/>
    <property type="match status" value="1"/>
</dbReference>
<keyword evidence="1" id="KW-0732">Signal</keyword>
<reference evidence="3 4" key="1">
    <citation type="journal article" date="2023" name="Plants (Basel)">
        <title>Bridging the Gap: Combining Genomics and Transcriptomics Approaches to Understand Stylosanthes scabra, an Orphan Legume from the Brazilian Caatinga.</title>
        <authorList>
            <person name="Ferreira-Neto J.R.C."/>
            <person name="da Silva M.D."/>
            <person name="Binneck E."/>
            <person name="de Melo N.F."/>
            <person name="da Silva R.H."/>
            <person name="de Melo A.L.T.M."/>
            <person name="Pandolfi V."/>
            <person name="Bustamante F.O."/>
            <person name="Brasileiro-Vidal A.C."/>
            <person name="Benko-Iseppon A.M."/>
        </authorList>
    </citation>
    <scope>NUCLEOTIDE SEQUENCE [LARGE SCALE GENOMIC DNA]</scope>
    <source>
        <tissue evidence="3">Leaves</tissue>
    </source>
</reference>
<name>A0ABU6QQ47_9FABA</name>